<dbReference type="Proteomes" id="UP000003891">
    <property type="component" value="Unassembled WGS sequence"/>
</dbReference>
<protein>
    <submittedName>
        <fullName evidence="2">Uncharacterized protein</fullName>
    </submittedName>
</protein>
<organism evidence="2 3">
    <name type="scientific">Paenibacillus lactis 154</name>
    <dbReference type="NCBI Taxonomy" id="743719"/>
    <lineage>
        <taxon>Bacteria</taxon>
        <taxon>Bacillati</taxon>
        <taxon>Bacillota</taxon>
        <taxon>Bacilli</taxon>
        <taxon>Bacillales</taxon>
        <taxon>Paenibacillaceae</taxon>
        <taxon>Paenibacillus</taxon>
    </lineage>
</organism>
<keyword evidence="1" id="KW-0812">Transmembrane</keyword>
<gene>
    <name evidence="2" type="ORF">PaelaDRAFT_3952</name>
</gene>
<dbReference type="STRING" id="743719.PaelaDRAFT_3952"/>
<keyword evidence="1" id="KW-1133">Transmembrane helix</keyword>
<dbReference type="EMBL" id="AGIP01000009">
    <property type="protein sequence ID" value="EHB62709.1"/>
    <property type="molecule type" value="Genomic_DNA"/>
</dbReference>
<dbReference type="RefSeq" id="WP_007131115.1">
    <property type="nucleotide sequence ID" value="NZ_AGIP01000009.1"/>
</dbReference>
<sequence>MRKKTRNILISFSVLTLIIFSIFLISQNITNDRDSKMKLESIVGNSVFEVWNFYHDLGNLQDLDGKSIQEINNRLYRVEVYSKVIDSGVSTELLVPIANKMNSKISAISSNYNETGEISEADQEIFNQLSQDAREISELITEIYYQNNIHQEGKIKLNITNYEELTKFKVGIAG</sequence>
<evidence type="ECO:0000313" key="2">
    <source>
        <dbReference type="EMBL" id="EHB62709.1"/>
    </source>
</evidence>
<reference evidence="2 3" key="1">
    <citation type="submission" date="2011-09" db="EMBL/GenBank/DDBJ databases">
        <title>The draft genome of Paenibacillus lactis 154.</title>
        <authorList>
            <consortium name="US DOE Joint Genome Institute (JGI-PGF)"/>
            <person name="Lucas S."/>
            <person name="Han J."/>
            <person name="Lapidus A."/>
            <person name="Cheng J.-F."/>
            <person name="Goodwin L."/>
            <person name="Pitluck S."/>
            <person name="Peters L."/>
            <person name="Land M.L."/>
            <person name="Hauser L."/>
            <person name="Siebers A."/>
            <person name="Thelen M."/>
            <person name="Hugenholtz P."/>
            <person name="Allgaier M."/>
            <person name="Woyke T.J."/>
        </authorList>
    </citation>
    <scope>NUCLEOTIDE SEQUENCE [LARGE SCALE GENOMIC DNA]</scope>
    <source>
        <strain evidence="2 3">154</strain>
    </source>
</reference>
<dbReference type="OrthoDB" id="2659331at2"/>
<dbReference type="PATRIC" id="fig|743719.3.peg.4001"/>
<evidence type="ECO:0000313" key="3">
    <source>
        <dbReference type="Proteomes" id="UP000003891"/>
    </source>
</evidence>
<feature type="transmembrane region" description="Helical" evidence="1">
    <location>
        <begin position="7"/>
        <end position="26"/>
    </location>
</feature>
<evidence type="ECO:0000256" key="1">
    <source>
        <dbReference type="SAM" id="Phobius"/>
    </source>
</evidence>
<proteinExistence type="predicted"/>
<dbReference type="AlphaFoldDB" id="G4HIZ1"/>
<keyword evidence="1" id="KW-0472">Membrane</keyword>
<accession>G4HIZ1</accession>
<name>G4HIZ1_9BACL</name>